<reference evidence="1" key="1">
    <citation type="submission" date="2017-07" db="EMBL/GenBank/DDBJ databases">
        <title>Taro Niue Genome Assembly and Annotation.</title>
        <authorList>
            <person name="Atibalentja N."/>
            <person name="Keating K."/>
            <person name="Fields C.J."/>
        </authorList>
    </citation>
    <scope>NUCLEOTIDE SEQUENCE</scope>
    <source>
        <strain evidence="1">Niue_2</strain>
        <tissue evidence="1">Leaf</tissue>
    </source>
</reference>
<organism evidence="1 2">
    <name type="scientific">Colocasia esculenta</name>
    <name type="common">Wild taro</name>
    <name type="synonym">Arum esculentum</name>
    <dbReference type="NCBI Taxonomy" id="4460"/>
    <lineage>
        <taxon>Eukaryota</taxon>
        <taxon>Viridiplantae</taxon>
        <taxon>Streptophyta</taxon>
        <taxon>Embryophyta</taxon>
        <taxon>Tracheophyta</taxon>
        <taxon>Spermatophyta</taxon>
        <taxon>Magnoliopsida</taxon>
        <taxon>Liliopsida</taxon>
        <taxon>Araceae</taxon>
        <taxon>Aroideae</taxon>
        <taxon>Colocasieae</taxon>
        <taxon>Colocasia</taxon>
    </lineage>
</organism>
<dbReference type="AlphaFoldDB" id="A0A843U9U9"/>
<dbReference type="EMBL" id="NMUH01000383">
    <property type="protein sequence ID" value="MQL78113.1"/>
    <property type="molecule type" value="Genomic_DNA"/>
</dbReference>
<protein>
    <submittedName>
        <fullName evidence="1">Uncharacterized protein</fullName>
    </submittedName>
</protein>
<evidence type="ECO:0000313" key="2">
    <source>
        <dbReference type="Proteomes" id="UP000652761"/>
    </source>
</evidence>
<gene>
    <name evidence="1" type="ORF">Taro_010536</name>
</gene>
<proteinExistence type="predicted"/>
<sequence>MPKRANLFAQRYGHSPADLSKMPRKLSDSKTSFTFLINPRARTPVSDDVVSVPLDIYSGSIYANVPLSSVWWSMVVAFDRGRRRQRPKSPSLATKFPSRRMLLGFRSPWTTLFGLCECRKIKAEQISVAMRIRACQLKDDLPFQRGTRPPMQPYSSPNLGGLMWWKAFALQAQHPSEAEALALFFSLQWAADLKQ</sequence>
<evidence type="ECO:0000313" key="1">
    <source>
        <dbReference type="EMBL" id="MQL78113.1"/>
    </source>
</evidence>
<comment type="caution">
    <text evidence="1">The sequence shown here is derived from an EMBL/GenBank/DDBJ whole genome shotgun (WGS) entry which is preliminary data.</text>
</comment>
<keyword evidence="2" id="KW-1185">Reference proteome</keyword>
<dbReference type="Proteomes" id="UP000652761">
    <property type="component" value="Unassembled WGS sequence"/>
</dbReference>
<name>A0A843U9U9_COLES</name>
<accession>A0A843U9U9</accession>
<feature type="non-terminal residue" evidence="1">
    <location>
        <position position="1"/>
    </location>
</feature>